<protein>
    <recommendedName>
        <fullName evidence="1">Tubby C-terminal domain-containing protein</fullName>
    </recommendedName>
</protein>
<accession>A0A8S1S602</accession>
<evidence type="ECO:0000313" key="2">
    <source>
        <dbReference type="EMBL" id="CAD8135125.1"/>
    </source>
</evidence>
<feature type="domain" description="Tubby C-terminal" evidence="1">
    <location>
        <begin position="326"/>
        <end position="414"/>
    </location>
</feature>
<comment type="caution">
    <text evidence="2">The sequence shown here is derived from an EMBL/GenBank/DDBJ whole genome shotgun (WGS) entry which is preliminary data.</text>
</comment>
<organism evidence="2 3">
    <name type="scientific">Paramecium pentaurelia</name>
    <dbReference type="NCBI Taxonomy" id="43138"/>
    <lineage>
        <taxon>Eukaryota</taxon>
        <taxon>Sar</taxon>
        <taxon>Alveolata</taxon>
        <taxon>Ciliophora</taxon>
        <taxon>Intramacronucleata</taxon>
        <taxon>Oligohymenophorea</taxon>
        <taxon>Peniculida</taxon>
        <taxon>Parameciidae</taxon>
        <taxon>Paramecium</taxon>
    </lineage>
</organism>
<dbReference type="PANTHER" id="PTHR16517">
    <property type="entry name" value="TUBBY-RELATED"/>
    <property type="match status" value="1"/>
</dbReference>
<dbReference type="PANTHER" id="PTHR16517:SF7">
    <property type="entry name" value="PROTEIN KING TUBBY"/>
    <property type="match status" value="1"/>
</dbReference>
<dbReference type="EMBL" id="CAJJDO010000004">
    <property type="protein sequence ID" value="CAD8135125.1"/>
    <property type="molecule type" value="Genomic_DNA"/>
</dbReference>
<sequence length="418" mass="48756">MFLKDFIIDDINKQLQVNQVYGQSQVDDNQIQKFQGVVIIKNGAYTKNLGTNEAQYDIQEVDFNSILFDNENENKNQLRFQLQTIDSTNSLNQPEIVDFEQCRASIEEGCQERDQQQQLKNQEALEQEISNQNTISETEQEQVQNEEFALKTEDQNFEVLNFTEIQIPEQNKVIASKPYSDIIRSLDQSDYMGEFLITPLKQSGMFQCVIIRESFGLNSFKPKYKLYWQEKKQFLISARKQLNKNKYKLSQDPDFSSKFDAALIGKVEQSKQSKADYFLFDNGIKKNNQKNSIINTKPRIQLGGVFFEINQSSSKQPRKMMVLLKQNGNENQIITFENRQPILKKQFDQTIYTLDFFGRVKQASVKNTQLIMKNDIKDLIYFQLGKVNDQQFNLDFMSPFSPLLAFQVALTIFDFQSK</sequence>
<gene>
    <name evidence="2" type="ORF">PPENT_87.1.T0040066</name>
</gene>
<name>A0A8S1S602_9CILI</name>
<dbReference type="Proteomes" id="UP000689195">
    <property type="component" value="Unassembled WGS sequence"/>
</dbReference>
<dbReference type="AlphaFoldDB" id="A0A8S1S602"/>
<evidence type="ECO:0000313" key="3">
    <source>
        <dbReference type="Proteomes" id="UP000689195"/>
    </source>
</evidence>
<dbReference type="InterPro" id="IPR000007">
    <property type="entry name" value="Tubby_C"/>
</dbReference>
<reference evidence="2" key="1">
    <citation type="submission" date="2021-01" db="EMBL/GenBank/DDBJ databases">
        <authorList>
            <consortium name="Genoscope - CEA"/>
            <person name="William W."/>
        </authorList>
    </citation>
    <scope>NUCLEOTIDE SEQUENCE</scope>
</reference>
<keyword evidence="3" id="KW-1185">Reference proteome</keyword>
<evidence type="ECO:0000259" key="1">
    <source>
        <dbReference type="Pfam" id="PF01167"/>
    </source>
</evidence>
<proteinExistence type="predicted"/>
<dbReference type="OrthoDB" id="8775810at2759"/>
<dbReference type="Pfam" id="PF01167">
    <property type="entry name" value="Tub"/>
    <property type="match status" value="1"/>
</dbReference>